<dbReference type="InterPro" id="IPR028978">
    <property type="entry name" value="Chorismate_lyase_/UTRA_dom_sf"/>
</dbReference>
<name>A0A919KVK0_9MICO</name>
<evidence type="ECO:0000313" key="6">
    <source>
        <dbReference type="Proteomes" id="UP000627369"/>
    </source>
</evidence>
<dbReference type="RefSeq" id="WP_308434140.1">
    <property type="nucleotide sequence ID" value="NZ_BNAS01000004.1"/>
</dbReference>
<comment type="caution">
    <text evidence="5">The sequence shown here is derived from an EMBL/GenBank/DDBJ whole genome shotgun (WGS) entry which is preliminary data.</text>
</comment>
<dbReference type="SMART" id="SM00345">
    <property type="entry name" value="HTH_GNTR"/>
    <property type="match status" value="1"/>
</dbReference>
<reference evidence="5" key="2">
    <citation type="submission" date="2020-09" db="EMBL/GenBank/DDBJ databases">
        <authorList>
            <person name="Sun Q."/>
            <person name="Zhou Y."/>
        </authorList>
    </citation>
    <scope>NUCLEOTIDE SEQUENCE</scope>
    <source>
        <strain evidence="5">CGMCC 4.7398</strain>
    </source>
</reference>
<dbReference type="GO" id="GO:0003677">
    <property type="term" value="F:DNA binding"/>
    <property type="evidence" value="ECO:0007669"/>
    <property type="project" value="UniProtKB-KW"/>
</dbReference>
<reference evidence="5" key="1">
    <citation type="journal article" date="2014" name="Int. J. Syst. Evol. Microbiol.">
        <title>Complete genome sequence of Corynebacterium casei LMG S-19264T (=DSM 44701T), isolated from a smear-ripened cheese.</title>
        <authorList>
            <consortium name="US DOE Joint Genome Institute (JGI-PGF)"/>
            <person name="Walter F."/>
            <person name="Albersmeier A."/>
            <person name="Kalinowski J."/>
            <person name="Ruckert C."/>
        </authorList>
    </citation>
    <scope>NUCLEOTIDE SEQUENCE</scope>
    <source>
        <strain evidence="5">CGMCC 4.7398</strain>
    </source>
</reference>
<dbReference type="Proteomes" id="UP000627369">
    <property type="component" value="Unassembled WGS sequence"/>
</dbReference>
<dbReference type="InterPro" id="IPR011663">
    <property type="entry name" value="UTRA"/>
</dbReference>
<keyword evidence="6" id="KW-1185">Reference proteome</keyword>
<dbReference type="SMART" id="SM00866">
    <property type="entry name" value="UTRA"/>
    <property type="match status" value="1"/>
</dbReference>
<keyword evidence="2" id="KW-0238">DNA-binding</keyword>
<evidence type="ECO:0000313" key="5">
    <source>
        <dbReference type="EMBL" id="GHH74875.1"/>
    </source>
</evidence>
<sequence>MPQTLRIDLDRSSPVPLYHQVATAIDAAIEDGRMQPGEFLENEVALAARLGISRPTARQALQDLVERGRLVRQRGVGTHVAPARVRRPVELTSLHDDLSKTGRKPSTEVLERRAVPASAEVAEALEVPEGSEVVMIRRLRMADGEPLAVLTNYLPPDIAPSAEDLASNGLYDLLRARGAKPKVARQRIGARSATAAEARVLEEKPRAALLTMERTAYDDNGHGIEFGQHIYRASRYMFDTMLFAS</sequence>
<dbReference type="GO" id="GO:0045892">
    <property type="term" value="P:negative regulation of DNA-templated transcription"/>
    <property type="evidence" value="ECO:0007669"/>
    <property type="project" value="TreeGrafter"/>
</dbReference>
<dbReference type="PANTHER" id="PTHR44846">
    <property type="entry name" value="MANNOSYL-D-GLYCERATE TRANSPORT/METABOLISM SYSTEM REPRESSOR MNGR-RELATED"/>
    <property type="match status" value="1"/>
</dbReference>
<dbReference type="InterPro" id="IPR000524">
    <property type="entry name" value="Tscrpt_reg_HTH_GntR"/>
</dbReference>
<dbReference type="Pfam" id="PF07702">
    <property type="entry name" value="UTRA"/>
    <property type="match status" value="1"/>
</dbReference>
<dbReference type="EMBL" id="BNAS01000004">
    <property type="protein sequence ID" value="GHH74875.1"/>
    <property type="molecule type" value="Genomic_DNA"/>
</dbReference>
<dbReference type="InterPro" id="IPR050679">
    <property type="entry name" value="Bact_HTH_transcr_reg"/>
</dbReference>
<dbReference type="PRINTS" id="PR00035">
    <property type="entry name" value="HTHGNTR"/>
</dbReference>
<feature type="domain" description="HTH gntR-type" evidence="4">
    <location>
        <begin position="15"/>
        <end position="83"/>
    </location>
</feature>
<dbReference type="GO" id="GO:0003700">
    <property type="term" value="F:DNA-binding transcription factor activity"/>
    <property type="evidence" value="ECO:0007669"/>
    <property type="project" value="InterPro"/>
</dbReference>
<keyword evidence="1" id="KW-0805">Transcription regulation</keyword>
<evidence type="ECO:0000259" key="4">
    <source>
        <dbReference type="PROSITE" id="PS50949"/>
    </source>
</evidence>
<dbReference type="Gene3D" id="3.40.1410.10">
    <property type="entry name" value="Chorismate lyase-like"/>
    <property type="match status" value="1"/>
</dbReference>
<dbReference type="CDD" id="cd07377">
    <property type="entry name" value="WHTH_GntR"/>
    <property type="match status" value="1"/>
</dbReference>
<dbReference type="Pfam" id="PF00392">
    <property type="entry name" value="GntR"/>
    <property type="match status" value="1"/>
</dbReference>
<keyword evidence="3" id="KW-0804">Transcription</keyword>
<dbReference type="InterPro" id="IPR036390">
    <property type="entry name" value="WH_DNA-bd_sf"/>
</dbReference>
<accession>A0A919KVK0</accession>
<dbReference type="PANTHER" id="PTHR44846:SF17">
    <property type="entry name" value="GNTR-FAMILY TRANSCRIPTIONAL REGULATOR"/>
    <property type="match status" value="1"/>
</dbReference>
<dbReference type="SUPFAM" id="SSF46785">
    <property type="entry name" value="Winged helix' DNA-binding domain"/>
    <property type="match status" value="1"/>
</dbReference>
<protein>
    <submittedName>
        <fullName evidence="5">GntR family transcriptional regulator</fullName>
    </submittedName>
</protein>
<dbReference type="PROSITE" id="PS50949">
    <property type="entry name" value="HTH_GNTR"/>
    <property type="match status" value="1"/>
</dbReference>
<evidence type="ECO:0000256" key="3">
    <source>
        <dbReference type="ARBA" id="ARBA00023163"/>
    </source>
</evidence>
<evidence type="ECO:0000256" key="1">
    <source>
        <dbReference type="ARBA" id="ARBA00023015"/>
    </source>
</evidence>
<dbReference type="AlphaFoldDB" id="A0A919KVK0"/>
<organism evidence="5 6">
    <name type="scientific">Promicromonospora soli</name>
    <dbReference type="NCBI Taxonomy" id="2035533"/>
    <lineage>
        <taxon>Bacteria</taxon>
        <taxon>Bacillati</taxon>
        <taxon>Actinomycetota</taxon>
        <taxon>Actinomycetes</taxon>
        <taxon>Micrococcales</taxon>
        <taxon>Promicromonosporaceae</taxon>
        <taxon>Promicromonospora</taxon>
    </lineage>
</organism>
<dbReference type="Gene3D" id="1.10.10.10">
    <property type="entry name" value="Winged helix-like DNA-binding domain superfamily/Winged helix DNA-binding domain"/>
    <property type="match status" value="1"/>
</dbReference>
<dbReference type="InterPro" id="IPR036388">
    <property type="entry name" value="WH-like_DNA-bd_sf"/>
</dbReference>
<dbReference type="SUPFAM" id="SSF64288">
    <property type="entry name" value="Chorismate lyase-like"/>
    <property type="match status" value="1"/>
</dbReference>
<proteinExistence type="predicted"/>
<evidence type="ECO:0000256" key="2">
    <source>
        <dbReference type="ARBA" id="ARBA00023125"/>
    </source>
</evidence>
<gene>
    <name evidence="5" type="ORF">GCM10017772_29840</name>
</gene>